<organism evidence="1 2">
    <name type="scientific">Pisolithus microcarpus 441</name>
    <dbReference type="NCBI Taxonomy" id="765257"/>
    <lineage>
        <taxon>Eukaryota</taxon>
        <taxon>Fungi</taxon>
        <taxon>Dikarya</taxon>
        <taxon>Basidiomycota</taxon>
        <taxon>Agaricomycotina</taxon>
        <taxon>Agaricomycetes</taxon>
        <taxon>Agaricomycetidae</taxon>
        <taxon>Boletales</taxon>
        <taxon>Sclerodermatineae</taxon>
        <taxon>Pisolithaceae</taxon>
        <taxon>Pisolithus</taxon>
    </lineage>
</organism>
<reference evidence="1 2" key="1">
    <citation type="submission" date="2014-04" db="EMBL/GenBank/DDBJ databases">
        <authorList>
            <consortium name="DOE Joint Genome Institute"/>
            <person name="Kuo A."/>
            <person name="Kohler A."/>
            <person name="Costa M.D."/>
            <person name="Nagy L.G."/>
            <person name="Floudas D."/>
            <person name="Copeland A."/>
            <person name="Barry K.W."/>
            <person name="Cichocki N."/>
            <person name="Veneault-Fourrey C."/>
            <person name="LaButti K."/>
            <person name="Lindquist E.A."/>
            <person name="Lipzen A."/>
            <person name="Lundell T."/>
            <person name="Morin E."/>
            <person name="Murat C."/>
            <person name="Sun H."/>
            <person name="Tunlid A."/>
            <person name="Henrissat B."/>
            <person name="Grigoriev I.V."/>
            <person name="Hibbett D.S."/>
            <person name="Martin F."/>
            <person name="Nordberg H.P."/>
            <person name="Cantor M.N."/>
            <person name="Hua S.X."/>
        </authorList>
    </citation>
    <scope>NUCLEOTIDE SEQUENCE [LARGE SCALE GENOMIC DNA]</scope>
    <source>
        <strain evidence="1 2">441</strain>
    </source>
</reference>
<evidence type="ECO:0000313" key="1">
    <source>
        <dbReference type="EMBL" id="KIK30531.1"/>
    </source>
</evidence>
<dbReference type="OrthoDB" id="2672812at2759"/>
<sequence>MSDSVSFYPAEESLSPGFLRSQGSTFLNPRKIVIRADPTLVTSFDSADKQLYDLWVPKN</sequence>
<name>A0A0C9ZM68_9AGAM</name>
<keyword evidence="2" id="KW-1185">Reference proteome</keyword>
<dbReference type="Proteomes" id="UP000054018">
    <property type="component" value="Unassembled WGS sequence"/>
</dbReference>
<accession>A0A0C9ZM68</accession>
<gene>
    <name evidence="1" type="ORF">PISMIDRAFT_670570</name>
</gene>
<dbReference type="HOGENOM" id="CLU_2961720_0_0_1"/>
<proteinExistence type="predicted"/>
<dbReference type="AlphaFoldDB" id="A0A0C9ZM68"/>
<reference evidence="2" key="2">
    <citation type="submission" date="2015-01" db="EMBL/GenBank/DDBJ databases">
        <title>Evolutionary Origins and Diversification of the Mycorrhizal Mutualists.</title>
        <authorList>
            <consortium name="DOE Joint Genome Institute"/>
            <consortium name="Mycorrhizal Genomics Consortium"/>
            <person name="Kohler A."/>
            <person name="Kuo A."/>
            <person name="Nagy L.G."/>
            <person name="Floudas D."/>
            <person name="Copeland A."/>
            <person name="Barry K.W."/>
            <person name="Cichocki N."/>
            <person name="Veneault-Fourrey C."/>
            <person name="LaButti K."/>
            <person name="Lindquist E.A."/>
            <person name="Lipzen A."/>
            <person name="Lundell T."/>
            <person name="Morin E."/>
            <person name="Murat C."/>
            <person name="Riley R."/>
            <person name="Ohm R."/>
            <person name="Sun H."/>
            <person name="Tunlid A."/>
            <person name="Henrissat B."/>
            <person name="Grigoriev I.V."/>
            <person name="Hibbett D.S."/>
            <person name="Martin F."/>
        </authorList>
    </citation>
    <scope>NUCLEOTIDE SEQUENCE [LARGE SCALE GENOMIC DNA]</scope>
    <source>
        <strain evidence="2">441</strain>
    </source>
</reference>
<dbReference type="EMBL" id="KN833686">
    <property type="protein sequence ID" value="KIK30531.1"/>
    <property type="molecule type" value="Genomic_DNA"/>
</dbReference>
<evidence type="ECO:0000313" key="2">
    <source>
        <dbReference type="Proteomes" id="UP000054018"/>
    </source>
</evidence>
<protein>
    <submittedName>
        <fullName evidence="1">Uncharacterized protein</fullName>
    </submittedName>
</protein>